<feature type="transmembrane region" description="Helical" evidence="1">
    <location>
        <begin position="142"/>
        <end position="165"/>
    </location>
</feature>
<dbReference type="eggNOG" id="ENOG5033N9W">
    <property type="taxonomic scope" value="Bacteria"/>
</dbReference>
<dbReference type="Proteomes" id="UP000004349">
    <property type="component" value="Unassembled WGS sequence"/>
</dbReference>
<keyword evidence="1" id="KW-0472">Membrane</keyword>
<comment type="caution">
    <text evidence="2">The sequence shown here is derived from an EMBL/GenBank/DDBJ whole genome shotgun (WGS) entry which is preliminary data.</text>
</comment>
<dbReference type="AlphaFoldDB" id="F9RS25"/>
<dbReference type="EMBL" id="AFWE01000184">
    <property type="protein sequence ID" value="EGU32529.1"/>
    <property type="molecule type" value="Genomic_DNA"/>
</dbReference>
<feature type="transmembrane region" description="Helical" evidence="1">
    <location>
        <begin position="38"/>
        <end position="56"/>
    </location>
</feature>
<proteinExistence type="predicted"/>
<accession>F9RS25</accession>
<protein>
    <submittedName>
        <fullName evidence="2">Uncharacterized protein</fullName>
    </submittedName>
</protein>
<keyword evidence="1" id="KW-0812">Transmembrane</keyword>
<gene>
    <name evidence="2" type="ORF">VIS19158_12807</name>
</gene>
<name>F9RS25_9VIBR</name>
<sequence length="170" mass="18921">MMSHVQKISLLSLLLLPTVAYANVVWPALYLEVRLFSWWAISAGLVLETLFVRYYFSLPAKRAFVATLAANIVSALLGIVLIPLAGLLWEFFPASIINSLLGWGTFNPITWGATFLLGCLVNSILEGLVYKKWFVANLQLKSTAFLWLLAVNSLSVTMAFISLWIEPLVL</sequence>
<reference evidence="2 3" key="1">
    <citation type="journal article" date="2012" name="Int. J. Syst. Evol. Microbiol.">
        <title>Vibrio caribbeanicus sp. nov., isolated from the marine sponge Scleritoderma cyanea.</title>
        <authorList>
            <person name="Hoffmann M."/>
            <person name="Monday S.R."/>
            <person name="Allard M.W."/>
            <person name="Strain E.A."/>
            <person name="Whittaker P."/>
            <person name="Naum M."/>
            <person name="McCarthy P.J."/>
            <person name="Lopez J.V."/>
            <person name="Fischer M."/>
            <person name="Brown E.W."/>
        </authorList>
    </citation>
    <scope>NUCLEOTIDE SEQUENCE [LARGE SCALE GENOMIC DNA]</scope>
    <source>
        <strain evidence="2 3">LMG 19158</strain>
    </source>
</reference>
<dbReference type="RefSeq" id="WP_005597728.1">
    <property type="nucleotide sequence ID" value="NZ_AFWE01000184.1"/>
</dbReference>
<organism evidence="2 3">
    <name type="scientific">Vibrio scophthalmi LMG 19158</name>
    <dbReference type="NCBI Taxonomy" id="870967"/>
    <lineage>
        <taxon>Bacteria</taxon>
        <taxon>Pseudomonadati</taxon>
        <taxon>Pseudomonadota</taxon>
        <taxon>Gammaproteobacteria</taxon>
        <taxon>Vibrionales</taxon>
        <taxon>Vibrionaceae</taxon>
        <taxon>Vibrio</taxon>
    </lineage>
</organism>
<evidence type="ECO:0000313" key="2">
    <source>
        <dbReference type="EMBL" id="EGU32529.1"/>
    </source>
</evidence>
<evidence type="ECO:0000313" key="3">
    <source>
        <dbReference type="Proteomes" id="UP000004349"/>
    </source>
</evidence>
<feature type="transmembrane region" description="Helical" evidence="1">
    <location>
        <begin position="109"/>
        <end position="130"/>
    </location>
</feature>
<keyword evidence="1" id="KW-1133">Transmembrane helix</keyword>
<evidence type="ECO:0000256" key="1">
    <source>
        <dbReference type="SAM" id="Phobius"/>
    </source>
</evidence>
<feature type="transmembrane region" description="Helical" evidence="1">
    <location>
        <begin position="63"/>
        <end position="89"/>
    </location>
</feature>